<comment type="caution">
    <text evidence="1">The sequence shown here is derived from an EMBL/GenBank/DDBJ whole genome shotgun (WGS) entry which is preliminary data.</text>
</comment>
<proteinExistence type="predicted"/>
<accession>A0A0F9LR23</accession>
<sequence length="65" mass="7653">MVIYCNSKKHTLEIEGGEPITLEEVKQLASENKITDCNIGLQRLQSFDWDWDKLDQFYDDCDNVR</sequence>
<dbReference type="EMBL" id="LAZR01006797">
    <property type="protein sequence ID" value="KKM89581.1"/>
    <property type="molecule type" value="Genomic_DNA"/>
</dbReference>
<protein>
    <submittedName>
        <fullName evidence="1">Uncharacterized protein</fullName>
    </submittedName>
</protein>
<evidence type="ECO:0000313" key="1">
    <source>
        <dbReference type="EMBL" id="KKM89581.1"/>
    </source>
</evidence>
<name>A0A0F9LR23_9ZZZZ</name>
<reference evidence="1" key="1">
    <citation type="journal article" date="2015" name="Nature">
        <title>Complex archaea that bridge the gap between prokaryotes and eukaryotes.</title>
        <authorList>
            <person name="Spang A."/>
            <person name="Saw J.H."/>
            <person name="Jorgensen S.L."/>
            <person name="Zaremba-Niedzwiedzka K."/>
            <person name="Martijn J."/>
            <person name="Lind A.E."/>
            <person name="van Eijk R."/>
            <person name="Schleper C."/>
            <person name="Guy L."/>
            <person name="Ettema T.J."/>
        </authorList>
    </citation>
    <scope>NUCLEOTIDE SEQUENCE</scope>
</reference>
<dbReference type="AlphaFoldDB" id="A0A0F9LR23"/>
<gene>
    <name evidence="1" type="ORF">LCGC14_1247170</name>
</gene>
<organism evidence="1">
    <name type="scientific">marine sediment metagenome</name>
    <dbReference type="NCBI Taxonomy" id="412755"/>
    <lineage>
        <taxon>unclassified sequences</taxon>
        <taxon>metagenomes</taxon>
        <taxon>ecological metagenomes</taxon>
    </lineage>
</organism>